<dbReference type="Proteomes" id="UP000041254">
    <property type="component" value="Unassembled WGS sequence"/>
</dbReference>
<dbReference type="EMBL" id="CDMY01000223">
    <property type="protein sequence ID" value="CEL94581.1"/>
    <property type="molecule type" value="Genomic_DNA"/>
</dbReference>
<accession>A0A0G4EF41</accession>
<keyword evidence="2" id="KW-1185">Reference proteome</keyword>
<dbReference type="InParanoid" id="A0A0G4EF41"/>
<dbReference type="VEuPathDB" id="CryptoDB:Vbra_11623"/>
<protein>
    <submittedName>
        <fullName evidence="1">Uncharacterized protein</fullName>
    </submittedName>
</protein>
<sequence length="145" mass="16248">MAGAPDRTEEEIRCGWKHESISLEAALKQGLEHWLTVSLRKPAMRHYNATAVNTDKTYHANAYVGNTGQHGVTIMDGKGLRALLLLKKGKRGWRWDDSSVARHIWPLMQRTYGHAKPRDYGYCPTCGGHTPVPKLEPKSAQTGQE</sequence>
<evidence type="ECO:0000313" key="2">
    <source>
        <dbReference type="Proteomes" id="UP000041254"/>
    </source>
</evidence>
<organism evidence="1 2">
    <name type="scientific">Vitrella brassicaformis (strain CCMP3155)</name>
    <dbReference type="NCBI Taxonomy" id="1169540"/>
    <lineage>
        <taxon>Eukaryota</taxon>
        <taxon>Sar</taxon>
        <taxon>Alveolata</taxon>
        <taxon>Colpodellida</taxon>
        <taxon>Vitrellaceae</taxon>
        <taxon>Vitrella</taxon>
    </lineage>
</organism>
<evidence type="ECO:0000313" key="1">
    <source>
        <dbReference type="EMBL" id="CEL94581.1"/>
    </source>
</evidence>
<gene>
    <name evidence="1" type="ORF">Vbra_11623</name>
</gene>
<proteinExistence type="predicted"/>
<dbReference type="AlphaFoldDB" id="A0A0G4EF41"/>
<name>A0A0G4EF41_VITBC</name>
<reference evidence="1 2" key="1">
    <citation type="submission" date="2014-11" db="EMBL/GenBank/DDBJ databases">
        <authorList>
            <person name="Zhu J."/>
            <person name="Qi W."/>
            <person name="Song R."/>
        </authorList>
    </citation>
    <scope>NUCLEOTIDE SEQUENCE [LARGE SCALE GENOMIC DNA]</scope>
</reference>